<evidence type="ECO:0000313" key="2">
    <source>
        <dbReference type="Proteomes" id="UP000196355"/>
    </source>
</evidence>
<accession>A0A202BP30</accession>
<reference evidence="2" key="1">
    <citation type="submission" date="2017-02" db="EMBL/GenBank/DDBJ databases">
        <authorList>
            <person name="Tetz G."/>
            <person name="Tetz V."/>
        </authorList>
    </citation>
    <scope>NUCLEOTIDE SEQUENCE [LARGE SCALE GENOMIC DNA]</scope>
    <source>
        <strain evidence="2">VT16-26</strain>
    </source>
</reference>
<gene>
    <name evidence="1" type="ORF">B0E34_20650</name>
</gene>
<protein>
    <submittedName>
        <fullName evidence="1">Uncharacterized protein</fullName>
    </submittedName>
</protein>
<name>A0A202BP30_9FLAO</name>
<dbReference type="AlphaFoldDB" id="A0A202BP30"/>
<sequence>MAPAVRSAVENKPVPAPLKLAEIDPSATPSGMKAISITVAFTLCPDAVLFFPPKRLLKKFPILCIRLGPVFLGVESVVLLPPPPATPTSFFPRARAHFPSPELYFFERLSVQRFQK</sequence>
<dbReference type="RefSeq" id="WP_087712433.1">
    <property type="nucleotide sequence ID" value="NZ_MVAG01000207.1"/>
</dbReference>
<organism evidence="1 2">
    <name type="scientific">Chryseobacterium mucoviscidosis</name>
    <dbReference type="NCBI Taxonomy" id="1945581"/>
    <lineage>
        <taxon>Bacteria</taxon>
        <taxon>Pseudomonadati</taxon>
        <taxon>Bacteroidota</taxon>
        <taxon>Flavobacteriia</taxon>
        <taxon>Flavobacteriales</taxon>
        <taxon>Weeksellaceae</taxon>
        <taxon>Chryseobacterium group</taxon>
        <taxon>Chryseobacterium</taxon>
    </lineage>
</organism>
<dbReference type="Proteomes" id="UP000196355">
    <property type="component" value="Unassembled WGS sequence"/>
</dbReference>
<keyword evidence="2" id="KW-1185">Reference proteome</keyword>
<evidence type="ECO:0000313" key="1">
    <source>
        <dbReference type="EMBL" id="OVE53234.1"/>
    </source>
</evidence>
<proteinExistence type="predicted"/>
<dbReference type="EMBL" id="MVAG01000207">
    <property type="protein sequence ID" value="OVE53234.1"/>
    <property type="molecule type" value="Genomic_DNA"/>
</dbReference>
<comment type="caution">
    <text evidence="1">The sequence shown here is derived from an EMBL/GenBank/DDBJ whole genome shotgun (WGS) entry which is preliminary data.</text>
</comment>